<comment type="caution">
    <text evidence="1">The sequence shown here is derived from an EMBL/GenBank/DDBJ whole genome shotgun (WGS) entry which is preliminary data.</text>
</comment>
<dbReference type="RefSeq" id="WP_170311352.1">
    <property type="nucleotide sequence ID" value="NZ_SSHJ02000007.1"/>
</dbReference>
<evidence type="ECO:0000313" key="1">
    <source>
        <dbReference type="EMBL" id="MFN0256645.1"/>
    </source>
</evidence>
<organism evidence="1 2">
    <name type="scientific">Pedobacter ureilyticus</name>
    <dbReference type="NCBI Taxonomy" id="1393051"/>
    <lineage>
        <taxon>Bacteria</taxon>
        <taxon>Pseudomonadati</taxon>
        <taxon>Bacteroidota</taxon>
        <taxon>Sphingobacteriia</taxon>
        <taxon>Sphingobacteriales</taxon>
        <taxon>Sphingobacteriaceae</taxon>
        <taxon>Pedobacter</taxon>
    </lineage>
</organism>
<keyword evidence="2" id="KW-1185">Reference proteome</keyword>
<sequence length="56" mass="6159">MDIERTKIKRGVTNLGTFGRSLCGLVDLKQAYAASETTLTQTVFNSFAQQAPRPLN</sequence>
<accession>A0ABW9J8Y0</accession>
<gene>
    <name evidence="1" type="ORF">E6A44_013740</name>
</gene>
<protein>
    <submittedName>
        <fullName evidence="1">Uncharacterized protein</fullName>
    </submittedName>
</protein>
<name>A0ABW9J8Y0_9SPHI</name>
<dbReference type="EMBL" id="SSHJ02000007">
    <property type="protein sequence ID" value="MFN0256645.1"/>
    <property type="molecule type" value="Genomic_DNA"/>
</dbReference>
<proteinExistence type="predicted"/>
<evidence type="ECO:0000313" key="2">
    <source>
        <dbReference type="Proteomes" id="UP001517247"/>
    </source>
</evidence>
<reference evidence="1 2" key="1">
    <citation type="submission" date="2024-12" db="EMBL/GenBank/DDBJ databases">
        <authorList>
            <person name="Hu S."/>
        </authorList>
    </citation>
    <scope>NUCLEOTIDE SEQUENCE [LARGE SCALE GENOMIC DNA]</scope>
    <source>
        <strain evidence="1 2">THG-T11</strain>
    </source>
</reference>
<dbReference type="Proteomes" id="UP001517247">
    <property type="component" value="Unassembled WGS sequence"/>
</dbReference>